<dbReference type="Pfam" id="PF22124">
    <property type="entry name" value="Glyco_hydro_95_cat"/>
    <property type="match status" value="1"/>
</dbReference>
<dbReference type="Pfam" id="PF14498">
    <property type="entry name" value="Glyco_hyd_65N_2"/>
    <property type="match status" value="1"/>
</dbReference>
<evidence type="ECO:0000259" key="1">
    <source>
        <dbReference type="Pfam" id="PF14498"/>
    </source>
</evidence>
<dbReference type="GO" id="GO:0004560">
    <property type="term" value="F:alpha-L-fucosidase activity"/>
    <property type="evidence" value="ECO:0007669"/>
    <property type="project" value="InterPro"/>
</dbReference>
<dbReference type="GO" id="GO:0005975">
    <property type="term" value="P:carbohydrate metabolic process"/>
    <property type="evidence" value="ECO:0007669"/>
    <property type="project" value="InterPro"/>
</dbReference>
<dbReference type="InterPro" id="IPR008928">
    <property type="entry name" value="6-hairpin_glycosidase_sf"/>
</dbReference>
<dbReference type="Pfam" id="PF21307">
    <property type="entry name" value="Glyco_hydro_95_C"/>
    <property type="match status" value="1"/>
</dbReference>
<reference evidence="4 5" key="1">
    <citation type="journal article" date="2017" name="Genome Med.">
        <title>A novel Ruminococcus gnavus clade enriched in inflammatory bowel disease patients.</title>
        <authorList>
            <person name="Hall A.B."/>
            <person name="Yassour M."/>
            <person name="Sauk J."/>
            <person name="Garner A."/>
            <person name="Jiang X."/>
            <person name="Arthur T."/>
            <person name="Lagoudas G.K."/>
            <person name="Vatanen T."/>
            <person name="Fornelos N."/>
            <person name="Wilson R."/>
            <person name="Bertha M."/>
            <person name="Cohen M."/>
            <person name="Garber J."/>
            <person name="Khalili H."/>
            <person name="Gevers D."/>
            <person name="Ananthakrishnan A.N."/>
            <person name="Kugathasan S."/>
            <person name="Lander E.S."/>
            <person name="Blainey P."/>
            <person name="Vlamakis H."/>
            <person name="Xavier R.J."/>
            <person name="Huttenhower C."/>
        </authorList>
    </citation>
    <scope>NUCLEOTIDE SEQUENCE [LARGE SCALE GENOMIC DNA]</scope>
    <source>
        <strain evidence="4 5">RJX1128</strain>
    </source>
</reference>
<dbReference type="InterPro" id="IPR012341">
    <property type="entry name" value="6hp_glycosidase-like_sf"/>
</dbReference>
<evidence type="ECO:0000259" key="2">
    <source>
        <dbReference type="Pfam" id="PF21307"/>
    </source>
</evidence>
<proteinExistence type="predicted"/>
<dbReference type="RefSeq" id="WP_101882826.1">
    <property type="nucleotide sequence ID" value="NZ_NIHW01000035.1"/>
</dbReference>
<dbReference type="Gene3D" id="1.50.10.10">
    <property type="match status" value="1"/>
</dbReference>
<feature type="domain" description="Alpha fucosidase A-like C-terminal" evidence="2">
    <location>
        <begin position="697"/>
        <end position="757"/>
    </location>
</feature>
<dbReference type="InterPro" id="IPR016518">
    <property type="entry name" value="Alpha-L-fucosidase"/>
</dbReference>
<dbReference type="InterPro" id="IPR049053">
    <property type="entry name" value="AFCA-like_C"/>
</dbReference>
<evidence type="ECO:0000313" key="5">
    <source>
        <dbReference type="Proteomes" id="UP000234840"/>
    </source>
</evidence>
<feature type="domain" description="Glycosyl hydrolase family 95 N-terminal" evidence="1">
    <location>
        <begin position="5"/>
        <end position="253"/>
    </location>
</feature>
<dbReference type="PANTHER" id="PTHR31084:SF0">
    <property type="entry name" value="ALPHA-L-FUCOSIDASE 2"/>
    <property type="match status" value="1"/>
</dbReference>
<organism evidence="4 5">
    <name type="scientific">Mediterraneibacter gnavus</name>
    <name type="common">Ruminococcus gnavus</name>
    <dbReference type="NCBI Taxonomy" id="33038"/>
    <lineage>
        <taxon>Bacteria</taxon>
        <taxon>Bacillati</taxon>
        <taxon>Bacillota</taxon>
        <taxon>Clostridia</taxon>
        <taxon>Lachnospirales</taxon>
        <taxon>Lachnospiraceae</taxon>
        <taxon>Mediterraneibacter</taxon>
    </lineage>
</organism>
<evidence type="ECO:0000313" key="4">
    <source>
        <dbReference type="EMBL" id="PLT84257.1"/>
    </source>
</evidence>
<protein>
    <submittedName>
        <fullName evidence="4">Uncharacterized protein</fullName>
    </submittedName>
</protein>
<sequence>MNTKLWYAVPAASFCEAMPIGNGSLGAMVYGKVPEEYITLNLDTLWSGTGRRKELAIDKVALLHAKKLCMSGKYYEAQKIIEKKLLGQYNESYMPLGILRYQYCDVKEYTSYKRELDLEHAVVSTEFTYDRKYYRSEIFASYPDNAIILHFFCDTKKKLNVTFELESRLHSISMENGKNGITIIGNAPTHVEPNYVKSDNPIVYESGNLGMPFCCSMKVKIKDGMVHCVNGKVFVEKASEILVLLAASDGYQSDTIEIDFSMNNCIKKVDSIFQKVEKITYQQIMNRHLEDYQPLFKQSKLYLNEEDNGKTTDRRLKDFKEGASDFGLYCLYYHYNRYLLISSSRRGTQPSNLQGIWNESIRPVWSSNWTININTEMNYWLAGICNLTECFEPLLSMVEQISKVGQETAKNYFHCRGWVANHNVDIWRHTEPVSGMAKYAFWPMGGVWLSVQIYDYFKYTSDTELLEKRIYPIMKGAVQFSLDWLEKGQDGRYHTPLSTSPENTFRDWDEKECSVSYSSTMDISLIKELFKNYANASNILGIEDELLEQVRMKSLLLPEYQVGKNGQLQEWIEDFTEEDPAHRHFSALVGFYPGTIINIYDTPELIESVKHFLDRRLSYGGGHIGWSCAWLINFFARLGDGDKALRFLNNLLIKSSYDNLFDLHPPLGENEGEREVFQIDGNLGAASGIANMLLRSCYGRIELLPALPTQWENGEVTGLLAEGGIEVDIKWREGKLIAAGISTKYEKRVQVKYQNQVWNMYLKADKREIINCRFV</sequence>
<dbReference type="SUPFAM" id="SSF48208">
    <property type="entry name" value="Six-hairpin glycosidases"/>
    <property type="match status" value="1"/>
</dbReference>
<dbReference type="PANTHER" id="PTHR31084">
    <property type="entry name" value="ALPHA-L-FUCOSIDASE 2"/>
    <property type="match status" value="1"/>
</dbReference>
<accession>A0A2N5PXK1</accession>
<comment type="caution">
    <text evidence="4">The sequence shown here is derived from an EMBL/GenBank/DDBJ whole genome shotgun (WGS) entry which is preliminary data.</text>
</comment>
<dbReference type="InterPro" id="IPR054363">
    <property type="entry name" value="GH95_cat"/>
</dbReference>
<evidence type="ECO:0000259" key="3">
    <source>
        <dbReference type="Pfam" id="PF22124"/>
    </source>
</evidence>
<dbReference type="EMBL" id="NIHW01000035">
    <property type="protein sequence ID" value="PLT84257.1"/>
    <property type="molecule type" value="Genomic_DNA"/>
</dbReference>
<name>A0A2N5PXK1_MEDGN</name>
<dbReference type="AlphaFoldDB" id="A0A2N5PXK1"/>
<gene>
    <name evidence="4" type="ORF">CDL20_12335</name>
</gene>
<dbReference type="PIRSF" id="PIRSF007663">
    <property type="entry name" value="UCP007663"/>
    <property type="match status" value="1"/>
</dbReference>
<feature type="domain" description="Glycosyl hydrolase family 95 catalytic" evidence="3">
    <location>
        <begin position="280"/>
        <end position="693"/>
    </location>
</feature>
<dbReference type="Proteomes" id="UP000234840">
    <property type="component" value="Unassembled WGS sequence"/>
</dbReference>
<dbReference type="InterPro" id="IPR027414">
    <property type="entry name" value="GH95_N_dom"/>
</dbReference>